<dbReference type="GO" id="GO:1902600">
    <property type="term" value="P:proton transmembrane transport"/>
    <property type="evidence" value="ECO:0007669"/>
    <property type="project" value="TreeGrafter"/>
</dbReference>
<dbReference type="InterPro" id="IPR023298">
    <property type="entry name" value="ATPase_P-typ_TM_dom_sf"/>
</dbReference>
<dbReference type="GO" id="GO:1990573">
    <property type="term" value="P:potassium ion import across plasma membrane"/>
    <property type="evidence" value="ECO:0007669"/>
    <property type="project" value="TreeGrafter"/>
</dbReference>
<dbReference type="InterPro" id="IPR036412">
    <property type="entry name" value="HAD-like_sf"/>
</dbReference>
<dbReference type="GO" id="GO:0005524">
    <property type="term" value="F:ATP binding"/>
    <property type="evidence" value="ECO:0007669"/>
    <property type="project" value="InterPro"/>
</dbReference>
<keyword evidence="4 6" id="KW-1133">Transmembrane helix</keyword>
<evidence type="ECO:0000259" key="7">
    <source>
        <dbReference type="Pfam" id="PF00689"/>
    </source>
</evidence>
<keyword evidence="3 6" id="KW-0812">Transmembrane</keyword>
<evidence type="ECO:0000256" key="6">
    <source>
        <dbReference type="SAM" id="Phobius"/>
    </source>
</evidence>
<dbReference type="FunFam" id="1.20.1110.10:FF:000095">
    <property type="entry name" value="Sodium/potassium-transporting ATPase subunit alpha-1"/>
    <property type="match status" value="1"/>
</dbReference>
<dbReference type="InterPro" id="IPR001757">
    <property type="entry name" value="P_typ_ATPase"/>
</dbReference>
<dbReference type="EMBL" id="CATQJA010002655">
    <property type="protein sequence ID" value="CAJ0579144.1"/>
    <property type="molecule type" value="Genomic_DNA"/>
</dbReference>
<reference evidence="8" key="1">
    <citation type="submission" date="2023-06" db="EMBL/GenBank/DDBJ databases">
        <authorList>
            <person name="Delattre M."/>
        </authorList>
    </citation>
    <scope>NUCLEOTIDE SEQUENCE</scope>
    <source>
        <strain evidence="8">AF72</strain>
    </source>
</reference>
<evidence type="ECO:0000256" key="5">
    <source>
        <dbReference type="ARBA" id="ARBA00023136"/>
    </source>
</evidence>
<accession>A0AA36D3C5</accession>
<dbReference type="Gene3D" id="1.20.1110.10">
    <property type="entry name" value="Calcium-transporting ATPase, transmembrane domain"/>
    <property type="match status" value="1"/>
</dbReference>
<dbReference type="InterPro" id="IPR050510">
    <property type="entry name" value="Cation_transp_ATPase_P-type"/>
</dbReference>
<evidence type="ECO:0000256" key="2">
    <source>
        <dbReference type="ARBA" id="ARBA00022475"/>
    </source>
</evidence>
<dbReference type="PANTHER" id="PTHR43294">
    <property type="entry name" value="SODIUM/POTASSIUM-TRANSPORTING ATPASE SUBUNIT ALPHA"/>
    <property type="match status" value="1"/>
</dbReference>
<dbReference type="GO" id="GO:0036376">
    <property type="term" value="P:sodium ion export across plasma membrane"/>
    <property type="evidence" value="ECO:0007669"/>
    <property type="project" value="TreeGrafter"/>
</dbReference>
<dbReference type="Proteomes" id="UP001177023">
    <property type="component" value="Unassembled WGS sequence"/>
</dbReference>
<dbReference type="GO" id="GO:0005886">
    <property type="term" value="C:plasma membrane"/>
    <property type="evidence" value="ECO:0007669"/>
    <property type="project" value="UniProtKB-SubCell"/>
</dbReference>
<feature type="non-terminal residue" evidence="8">
    <location>
        <position position="576"/>
    </location>
</feature>
<dbReference type="Pfam" id="PF13246">
    <property type="entry name" value="Cation_ATPase"/>
    <property type="match status" value="1"/>
</dbReference>
<dbReference type="SUPFAM" id="SSF56784">
    <property type="entry name" value="HAD-like"/>
    <property type="match status" value="1"/>
</dbReference>
<feature type="domain" description="Cation-transporting P-type ATPase C-terminal" evidence="7">
    <location>
        <begin position="353"/>
        <end position="560"/>
    </location>
</feature>
<dbReference type="SUPFAM" id="SSF81665">
    <property type="entry name" value="Calcium ATPase, transmembrane domain M"/>
    <property type="match status" value="1"/>
</dbReference>
<evidence type="ECO:0000256" key="3">
    <source>
        <dbReference type="ARBA" id="ARBA00022692"/>
    </source>
</evidence>
<feature type="transmembrane region" description="Helical" evidence="6">
    <location>
        <begin position="467"/>
        <end position="488"/>
    </location>
</feature>
<keyword evidence="5 6" id="KW-0472">Membrane</keyword>
<evidence type="ECO:0000313" key="9">
    <source>
        <dbReference type="Proteomes" id="UP001177023"/>
    </source>
</evidence>
<dbReference type="PANTHER" id="PTHR43294:SF21">
    <property type="entry name" value="CATION TRANSPORTING ATPASE"/>
    <property type="match status" value="1"/>
</dbReference>
<dbReference type="PRINTS" id="PR00120">
    <property type="entry name" value="HATPASE"/>
</dbReference>
<dbReference type="PRINTS" id="PR00119">
    <property type="entry name" value="CATATPASE"/>
</dbReference>
<dbReference type="Pfam" id="PF00689">
    <property type="entry name" value="Cation_ATPase_C"/>
    <property type="match status" value="1"/>
</dbReference>
<dbReference type="AlphaFoldDB" id="A0AA36D3C5"/>
<evidence type="ECO:0000256" key="1">
    <source>
        <dbReference type="ARBA" id="ARBA00004651"/>
    </source>
</evidence>
<dbReference type="NCBIfam" id="TIGR01494">
    <property type="entry name" value="ATPase_P-type"/>
    <property type="match status" value="1"/>
</dbReference>
<feature type="transmembrane region" description="Helical" evidence="6">
    <location>
        <begin position="508"/>
        <end position="526"/>
    </location>
</feature>
<protein>
    <recommendedName>
        <fullName evidence="7">Cation-transporting P-type ATPase C-terminal domain-containing protein</fullName>
    </recommendedName>
</protein>
<dbReference type="GO" id="GO:0006883">
    <property type="term" value="P:intracellular sodium ion homeostasis"/>
    <property type="evidence" value="ECO:0007669"/>
    <property type="project" value="TreeGrafter"/>
</dbReference>
<evidence type="ECO:0000256" key="4">
    <source>
        <dbReference type="ARBA" id="ARBA00022989"/>
    </source>
</evidence>
<dbReference type="InterPro" id="IPR006068">
    <property type="entry name" value="ATPase_P-typ_cation-transptr_C"/>
</dbReference>
<dbReference type="GO" id="GO:0030007">
    <property type="term" value="P:intracellular potassium ion homeostasis"/>
    <property type="evidence" value="ECO:0007669"/>
    <property type="project" value="TreeGrafter"/>
</dbReference>
<dbReference type="SUPFAM" id="SSF81660">
    <property type="entry name" value="Metal cation-transporting ATPase, ATP-binding domain N"/>
    <property type="match status" value="1"/>
</dbReference>
<dbReference type="InterPro" id="IPR023299">
    <property type="entry name" value="ATPase_P-typ_cyto_dom_N"/>
</dbReference>
<comment type="caution">
    <text evidence="8">The sequence shown here is derived from an EMBL/GenBank/DDBJ whole genome shotgun (WGS) entry which is preliminary data.</text>
</comment>
<proteinExistence type="predicted"/>
<comment type="subcellular location">
    <subcellularLocation>
        <location evidence="1">Cell membrane</location>
        <topology evidence="1">Multi-pass membrane protein</topology>
    </subcellularLocation>
</comment>
<feature type="transmembrane region" description="Helical" evidence="6">
    <location>
        <begin position="330"/>
        <end position="355"/>
    </location>
</feature>
<dbReference type="GO" id="GO:0016887">
    <property type="term" value="F:ATP hydrolysis activity"/>
    <property type="evidence" value="ECO:0007669"/>
    <property type="project" value="InterPro"/>
</dbReference>
<feature type="transmembrane region" description="Helical" evidence="6">
    <location>
        <begin position="538"/>
        <end position="557"/>
    </location>
</feature>
<sequence length="576" mass="64068">MNKLSELPMPEVDHRKILIYPSFSGQPTDRAILRLVQDFTFVHDVRKRWDIVFEIPFNKSRRWNIVIAREAADIMADDDELITFHVFLKGAPEDIVEKCGYSLEELVRKPIDDDFLLRYKETYTLFARNGLSSIGLAHGTFDALAGTEFSQQLGNFVQDGLTLVGICGLSDPPRPETRRQIEAMANANIKLHLVTGDHPTAAAAVAEMVGMGPQQEVCVVSGDIIDSLSDAEWDVLLEQKHAVFARTSPQQKKKIVEEALARGESVCATGDGILDAPALRAANVGVAINSSGGAFAKETADVLVPDGNLGNILTGIEQGRLLYENLKKTIAYTLAHLLPELVPVFMTFVFGWPLALGTMQVLTIDLLTELPPSISLIYECAERDLMRKLPRRLHHHLVSRSLLFYAYIIMGSLLTTGCYAAYIFVFWHHGIAPWELGGTVHKHWFAGGEKIMTESGLLFDGVNQEKIAHQAAAAYQITLVGAQLIHLLNCRTRRLSIFKHSPPRVQTLFAVLISLIMVVACVYIPGINQIVGVAPPPVIVWVFPFAIGVLITVFNEIRKYYIRHSPANPIVRFFKW</sequence>
<name>A0AA36D3C5_9BILA</name>
<feature type="transmembrane region" description="Helical" evidence="6">
    <location>
        <begin position="402"/>
        <end position="427"/>
    </location>
</feature>
<evidence type="ECO:0000313" key="8">
    <source>
        <dbReference type="EMBL" id="CAJ0579144.1"/>
    </source>
</evidence>
<keyword evidence="9" id="KW-1185">Reference proteome</keyword>
<organism evidence="8 9">
    <name type="scientific">Mesorhabditis spiculigera</name>
    <dbReference type="NCBI Taxonomy" id="96644"/>
    <lineage>
        <taxon>Eukaryota</taxon>
        <taxon>Metazoa</taxon>
        <taxon>Ecdysozoa</taxon>
        <taxon>Nematoda</taxon>
        <taxon>Chromadorea</taxon>
        <taxon>Rhabditida</taxon>
        <taxon>Rhabditina</taxon>
        <taxon>Rhabditomorpha</taxon>
        <taxon>Rhabditoidea</taxon>
        <taxon>Rhabditidae</taxon>
        <taxon>Mesorhabditinae</taxon>
        <taxon>Mesorhabditis</taxon>
    </lineage>
</organism>
<keyword evidence="2" id="KW-1003">Cell membrane</keyword>
<dbReference type="GO" id="GO:0005391">
    <property type="term" value="F:P-type sodium:potassium-exchanging transporter activity"/>
    <property type="evidence" value="ECO:0007669"/>
    <property type="project" value="TreeGrafter"/>
</dbReference>
<gene>
    <name evidence="8" type="ORF">MSPICULIGERA_LOCUS17374</name>
</gene>
<dbReference type="Gene3D" id="3.40.1110.10">
    <property type="entry name" value="Calcium-transporting ATPase, cytoplasmic domain N"/>
    <property type="match status" value="1"/>
</dbReference>